<sequence>MSFNKETSLLADWLEAFIFKGASRGPPPPCRPHGRQPPPAGPAPSDTLPSVDRRLETEMEVDLDNFKATELTLSLPGSDAPRKPSQVTGKRSHEESCNSEQSSTVPPAKAQAVGWPPVRSCRTNSFRARKNMEITAEKEKSSNGGIYVKVSMDGAPYLRKLDLRLCKGYKDLTHALNSMFECFSPGSLEGHGDECGFAITYEDKDGDWMLAGDVPWEMFISSCKKLRIMKGFEARGLASRT</sequence>
<dbReference type="FunFam" id="3.10.20.90:FF:000078">
    <property type="entry name" value="Auxin-responsive protein"/>
    <property type="match status" value="1"/>
</dbReference>
<dbReference type="Proteomes" id="UP000734854">
    <property type="component" value="Unassembled WGS sequence"/>
</dbReference>
<evidence type="ECO:0000256" key="2">
    <source>
        <dbReference type="ARBA" id="ARBA00004123"/>
    </source>
</evidence>
<organism evidence="13 14">
    <name type="scientific">Zingiber officinale</name>
    <name type="common">Ginger</name>
    <name type="synonym">Amomum zingiber</name>
    <dbReference type="NCBI Taxonomy" id="94328"/>
    <lineage>
        <taxon>Eukaryota</taxon>
        <taxon>Viridiplantae</taxon>
        <taxon>Streptophyta</taxon>
        <taxon>Embryophyta</taxon>
        <taxon>Tracheophyta</taxon>
        <taxon>Spermatophyta</taxon>
        <taxon>Magnoliopsida</taxon>
        <taxon>Liliopsida</taxon>
        <taxon>Zingiberales</taxon>
        <taxon>Zingiberaceae</taxon>
        <taxon>Zingiber</taxon>
    </lineage>
</organism>
<evidence type="ECO:0000256" key="11">
    <source>
        <dbReference type="SAM" id="MobiDB-lite"/>
    </source>
</evidence>
<evidence type="ECO:0000256" key="9">
    <source>
        <dbReference type="ARBA" id="ARBA00023294"/>
    </source>
</evidence>
<feature type="region of interest" description="Disordered" evidence="11">
    <location>
        <begin position="72"/>
        <end position="116"/>
    </location>
</feature>
<keyword evidence="9 10" id="KW-0927">Auxin signaling pathway</keyword>
<evidence type="ECO:0000256" key="10">
    <source>
        <dbReference type="RuleBase" id="RU004549"/>
    </source>
</evidence>
<dbReference type="AlphaFoldDB" id="A0A8J5IF99"/>
<feature type="compositionally biased region" description="Pro residues" evidence="11">
    <location>
        <begin position="25"/>
        <end position="42"/>
    </location>
</feature>
<evidence type="ECO:0000256" key="6">
    <source>
        <dbReference type="ARBA" id="ARBA00023015"/>
    </source>
</evidence>
<dbReference type="SUPFAM" id="SSF54277">
    <property type="entry name" value="CAD &amp; PB1 domains"/>
    <property type="match status" value="1"/>
</dbReference>
<dbReference type="PANTHER" id="PTHR31734">
    <property type="entry name" value="AUXIN-RESPONSIVE PROTEIN IAA17"/>
    <property type="match status" value="1"/>
</dbReference>
<protein>
    <recommendedName>
        <fullName evidence="10">Auxin-responsive protein</fullName>
    </recommendedName>
</protein>
<keyword evidence="5 10" id="KW-0678">Repressor</keyword>
<dbReference type="InterPro" id="IPR033389">
    <property type="entry name" value="AUX/IAA_dom"/>
</dbReference>
<evidence type="ECO:0000256" key="8">
    <source>
        <dbReference type="ARBA" id="ARBA00023242"/>
    </source>
</evidence>
<feature type="region of interest" description="Disordered" evidence="11">
    <location>
        <begin position="22"/>
        <end position="52"/>
    </location>
</feature>
<dbReference type="GO" id="GO:0009734">
    <property type="term" value="P:auxin-activated signaling pathway"/>
    <property type="evidence" value="ECO:0007669"/>
    <property type="project" value="UniProtKB-UniRule"/>
</dbReference>
<comment type="subunit">
    <text evidence="4 10">Homodimers and heterodimers.</text>
</comment>
<name>A0A8J5IF99_ZINOF</name>
<dbReference type="PROSITE" id="PS51745">
    <property type="entry name" value="PB1"/>
    <property type="match status" value="1"/>
</dbReference>
<reference evidence="13 14" key="1">
    <citation type="submission" date="2020-08" db="EMBL/GenBank/DDBJ databases">
        <title>Plant Genome Project.</title>
        <authorList>
            <person name="Zhang R.-G."/>
        </authorList>
    </citation>
    <scope>NUCLEOTIDE SEQUENCE [LARGE SCALE GENOMIC DNA]</scope>
    <source>
        <tissue evidence="13">Rhizome</tissue>
    </source>
</reference>
<dbReference type="InterPro" id="IPR003311">
    <property type="entry name" value="AUX_IAA"/>
</dbReference>
<evidence type="ECO:0000256" key="1">
    <source>
        <dbReference type="ARBA" id="ARBA00002159"/>
    </source>
</evidence>
<dbReference type="GO" id="GO:0005634">
    <property type="term" value="C:nucleus"/>
    <property type="evidence" value="ECO:0007669"/>
    <property type="project" value="UniProtKB-SubCell"/>
</dbReference>
<evidence type="ECO:0000259" key="12">
    <source>
        <dbReference type="PROSITE" id="PS51745"/>
    </source>
</evidence>
<evidence type="ECO:0000256" key="5">
    <source>
        <dbReference type="ARBA" id="ARBA00022491"/>
    </source>
</evidence>
<comment type="function">
    <text evidence="1 10">Aux/IAA proteins are short-lived transcriptional factors that function as repressors of early auxin response genes at low auxin concentrations.</text>
</comment>
<evidence type="ECO:0000313" key="14">
    <source>
        <dbReference type="Proteomes" id="UP000734854"/>
    </source>
</evidence>
<evidence type="ECO:0000256" key="7">
    <source>
        <dbReference type="ARBA" id="ARBA00023163"/>
    </source>
</evidence>
<keyword evidence="8 10" id="KW-0539">Nucleus</keyword>
<accession>A0A8J5IF99</accession>
<dbReference type="InterPro" id="IPR053793">
    <property type="entry name" value="PB1-like"/>
</dbReference>
<dbReference type="Pfam" id="PF02309">
    <property type="entry name" value="AUX_IAA"/>
    <property type="match status" value="1"/>
</dbReference>
<dbReference type="Gene3D" id="3.10.20.90">
    <property type="entry name" value="Phosphatidylinositol 3-kinase Catalytic Subunit, Chain A, domain 1"/>
    <property type="match status" value="1"/>
</dbReference>
<keyword evidence="6 10" id="KW-0805">Transcription regulation</keyword>
<dbReference type="EMBL" id="JACMSC010000002">
    <property type="protein sequence ID" value="KAG6533911.1"/>
    <property type="molecule type" value="Genomic_DNA"/>
</dbReference>
<proteinExistence type="inferred from homology"/>
<evidence type="ECO:0000256" key="4">
    <source>
        <dbReference type="ARBA" id="ARBA00011726"/>
    </source>
</evidence>
<comment type="subcellular location">
    <subcellularLocation>
        <location evidence="2 10">Nucleus</location>
    </subcellularLocation>
</comment>
<dbReference type="PANTHER" id="PTHR31734:SF8">
    <property type="entry name" value="AUXIN-RESPONSIVE PROTEIN IAA24"/>
    <property type="match status" value="1"/>
</dbReference>
<gene>
    <name evidence="13" type="ORF">ZIOFF_007789</name>
</gene>
<evidence type="ECO:0000313" key="13">
    <source>
        <dbReference type="EMBL" id="KAG6533911.1"/>
    </source>
</evidence>
<comment type="caution">
    <text evidence="13">The sequence shown here is derived from an EMBL/GenBank/DDBJ whole genome shotgun (WGS) entry which is preliminary data.</text>
</comment>
<evidence type="ECO:0000256" key="3">
    <source>
        <dbReference type="ARBA" id="ARBA00006728"/>
    </source>
</evidence>
<keyword evidence="14" id="KW-1185">Reference proteome</keyword>
<dbReference type="GO" id="GO:0006355">
    <property type="term" value="P:regulation of DNA-templated transcription"/>
    <property type="evidence" value="ECO:0007669"/>
    <property type="project" value="InterPro"/>
</dbReference>
<comment type="similarity">
    <text evidence="3 10">Belongs to the Aux/IAA family.</text>
</comment>
<feature type="domain" description="PB1" evidence="12">
    <location>
        <begin position="145"/>
        <end position="231"/>
    </location>
</feature>
<keyword evidence="7 10" id="KW-0804">Transcription</keyword>